<keyword evidence="1" id="KW-0812">Transmembrane</keyword>
<feature type="transmembrane region" description="Helical" evidence="1">
    <location>
        <begin position="36"/>
        <end position="58"/>
    </location>
</feature>
<accession>A0A147DSG3</accession>
<dbReference type="EMBL" id="LDRC01000027">
    <property type="protein sequence ID" value="KTR52567.1"/>
    <property type="molecule type" value="Genomic_DNA"/>
</dbReference>
<dbReference type="RefSeq" id="WP_058749356.1">
    <property type="nucleotide sequence ID" value="NZ_LDRC01000027.1"/>
</dbReference>
<evidence type="ECO:0000256" key="1">
    <source>
        <dbReference type="SAM" id="Phobius"/>
    </source>
</evidence>
<gene>
    <name evidence="2" type="ORF">NS359_05825</name>
</gene>
<reference evidence="2 3" key="1">
    <citation type="journal article" date="2016" name="Front. Microbiol.">
        <title>Genomic Resource of Rice Seed Associated Bacteria.</title>
        <authorList>
            <person name="Midha S."/>
            <person name="Bansal K."/>
            <person name="Sharma S."/>
            <person name="Kumar N."/>
            <person name="Patil P.P."/>
            <person name="Chaudhry V."/>
            <person name="Patil P.B."/>
        </authorList>
    </citation>
    <scope>NUCLEOTIDE SEQUENCE [LARGE SCALE GENOMIC DNA]</scope>
    <source>
        <strain evidence="2 3">NS359</strain>
    </source>
</reference>
<dbReference type="AlphaFoldDB" id="A0A147DSG3"/>
<keyword evidence="1" id="KW-0472">Membrane</keyword>
<feature type="transmembrane region" description="Helical" evidence="1">
    <location>
        <begin position="12"/>
        <end position="30"/>
    </location>
</feature>
<keyword evidence="1" id="KW-1133">Transmembrane helix</keyword>
<organism evidence="2 3">
    <name type="scientific">Curtobacterium oceanosedimentum</name>
    <dbReference type="NCBI Taxonomy" id="465820"/>
    <lineage>
        <taxon>Bacteria</taxon>
        <taxon>Bacillati</taxon>
        <taxon>Actinomycetota</taxon>
        <taxon>Actinomycetes</taxon>
        <taxon>Micrococcales</taxon>
        <taxon>Microbacteriaceae</taxon>
        <taxon>Curtobacterium</taxon>
    </lineage>
</organism>
<name>A0A147DSG3_9MICO</name>
<dbReference type="Proteomes" id="UP000072763">
    <property type="component" value="Unassembled WGS sequence"/>
</dbReference>
<protein>
    <submittedName>
        <fullName evidence="2">Uncharacterized protein</fullName>
    </submittedName>
</protein>
<proteinExistence type="predicted"/>
<comment type="caution">
    <text evidence="2">The sequence shown here is derived from an EMBL/GenBank/DDBJ whole genome shotgun (WGS) entry which is preliminary data.</text>
</comment>
<evidence type="ECO:0000313" key="2">
    <source>
        <dbReference type="EMBL" id="KTR52567.1"/>
    </source>
</evidence>
<sequence length="62" mass="6608">MFRMKGNLVPPTIIGLFAIALGAITLLSPHRANVSVAVWGALAGLFGVYVLCGVVVSWRARR</sequence>
<evidence type="ECO:0000313" key="3">
    <source>
        <dbReference type="Proteomes" id="UP000072763"/>
    </source>
</evidence>